<reference evidence="5 6" key="1">
    <citation type="submission" date="2024-04" db="EMBL/GenBank/DDBJ databases">
        <title>Tritrichomonas musculus Genome.</title>
        <authorList>
            <person name="Alves-Ferreira E."/>
            <person name="Grigg M."/>
            <person name="Lorenzi H."/>
            <person name="Galac M."/>
        </authorList>
    </citation>
    <scope>NUCLEOTIDE SEQUENCE [LARGE SCALE GENOMIC DNA]</scope>
    <source>
        <strain evidence="5 6">EAF2021</strain>
    </source>
</reference>
<dbReference type="Gene3D" id="3.30.450.40">
    <property type="match status" value="4"/>
</dbReference>
<dbReference type="PRINTS" id="PR00387">
    <property type="entry name" value="PDIESTERASE1"/>
</dbReference>
<dbReference type="SUPFAM" id="SSF55781">
    <property type="entry name" value="GAF domain-like"/>
    <property type="match status" value="4"/>
</dbReference>
<evidence type="ECO:0000256" key="1">
    <source>
        <dbReference type="ARBA" id="ARBA00022535"/>
    </source>
</evidence>
<dbReference type="SUPFAM" id="SSF109604">
    <property type="entry name" value="HD-domain/PDEase-like"/>
    <property type="match status" value="1"/>
</dbReference>
<dbReference type="Pfam" id="PF00233">
    <property type="entry name" value="PDEase_I"/>
    <property type="match status" value="1"/>
</dbReference>
<dbReference type="InterPro" id="IPR023088">
    <property type="entry name" value="PDEase"/>
</dbReference>
<keyword evidence="2" id="KW-0479">Metal-binding</keyword>
<evidence type="ECO:0000313" key="5">
    <source>
        <dbReference type="EMBL" id="KAK8894055.1"/>
    </source>
</evidence>
<dbReference type="PANTHER" id="PTHR11347">
    <property type="entry name" value="CYCLIC NUCLEOTIDE PHOSPHODIESTERASE"/>
    <property type="match status" value="1"/>
</dbReference>
<dbReference type="SMART" id="SM00065">
    <property type="entry name" value="GAF"/>
    <property type="match status" value="3"/>
</dbReference>
<organism evidence="5 6">
    <name type="scientific">Tritrichomonas musculus</name>
    <dbReference type="NCBI Taxonomy" id="1915356"/>
    <lineage>
        <taxon>Eukaryota</taxon>
        <taxon>Metamonada</taxon>
        <taxon>Parabasalia</taxon>
        <taxon>Tritrichomonadida</taxon>
        <taxon>Tritrichomonadidae</taxon>
        <taxon>Tritrichomonas</taxon>
    </lineage>
</organism>
<keyword evidence="3" id="KW-0378">Hydrolase</keyword>
<gene>
    <name evidence="5" type="ORF">M9Y10_022487</name>
</gene>
<evidence type="ECO:0000256" key="3">
    <source>
        <dbReference type="ARBA" id="ARBA00022801"/>
    </source>
</evidence>
<keyword evidence="1" id="KW-0140">cGMP</keyword>
<evidence type="ECO:0000259" key="4">
    <source>
        <dbReference type="PROSITE" id="PS51845"/>
    </source>
</evidence>
<dbReference type="Proteomes" id="UP001470230">
    <property type="component" value="Unassembled WGS sequence"/>
</dbReference>
<sequence length="1067" mass="121389">MSVQLKAAMRSFTRNGNKSSFQRIVNFGKASDAPFEHFHNFVVAPTSPPISPSNNTRRKIAQPKLAPLEEPPVIEVQDQPEVQGSFPQKDLLAYDHRLEKFLKDVTETSLYEAAEKLFTKQFDASEAAFWIDIPSIGVLYSPSQSIYAEYNKGIAGSVYKSRSIFTTTRPTEYPNFDESVDGNMIPANCPTISFPVFNEKNRPIGVVLCVRPQGCPEFGDEEEQFIMFFQHKFQLLSRWLLDRPVQQPMILDLLQLHRMTELLPALTLRMQFFFNCRKCEIWSMDRQKKKLILYEEKQTKEMQIQDSGIIGYVIENEVIVNTFSVKRHHAYNQAIDGDTDEALIAIPVVESTNRYMCVAVLRGPIGRPIFTSEDEESFKNLSPFIALSLSNALAFTRIQTEFEKSSQEREGLAALLEVAEILSGQLDTERLCEIIMEKGRYLTKADRCSLFLVSQTRDHLITSFHRGLKNCINIPITKGIVGRTVTEAKVLNIPDAYEDPNFDNTTDVQTGYRTRSILSVPIFNQRGEVMGVTEMINKTGDQPFSKWDTNLIQIFNVFCGISLENARLYKESLDMSSQLRSFFGISVSFAKTEDAKHLTSDILRNARRALDSRRATIFLADESSDQFTSFIVDGGKIPGSLPINEGIIGECFRSKEGIICNDAYGDSRFNREVDKITGFKTVSLCAVPLVSPGGSILGVIEIVNRIHGGFREKDLKLLNSIATFISVAIEKSRLKSIAKHGDVEVELPKYVNESERKETTIIPAKLALKDEEINRSLSIDFYAPDWEGGNLTKLIFYLFNYFGFLEGFNISNETFFHFIYEIKRNYKQVAYHNWAHACDVTQFLSYEIKTSNADKIFTQIELFTLLTTALCHDVNHYGYDNNNSLNSEIPLGMLFKEKAFKETHHCFVAISILTRNESNIMASLSPSDAKFMWNLLIKLIYSTDMALHFRMIQNANDVCDKKLFFFDNDENRIMAMELLLKAADISNVSRPFSIADKWCEMMMNEVGKLGDNDLSLEKPRSQIGFYNFICIPLYQTVAKIFPDLEVNLNSVKSNLEVWKAMMSPNSQ</sequence>
<dbReference type="InterPro" id="IPR002073">
    <property type="entry name" value="PDEase_catalytic_dom"/>
</dbReference>
<proteinExistence type="predicted"/>
<evidence type="ECO:0000256" key="2">
    <source>
        <dbReference type="ARBA" id="ARBA00022723"/>
    </source>
</evidence>
<keyword evidence="6" id="KW-1185">Reference proteome</keyword>
<accession>A0ABR2KSG4</accession>
<dbReference type="CDD" id="cd00077">
    <property type="entry name" value="HDc"/>
    <property type="match status" value="1"/>
</dbReference>
<dbReference type="Pfam" id="PF01590">
    <property type="entry name" value="GAF"/>
    <property type="match status" value="2"/>
</dbReference>
<dbReference type="InterPro" id="IPR036971">
    <property type="entry name" value="PDEase_catalytic_dom_sf"/>
</dbReference>
<evidence type="ECO:0000313" key="6">
    <source>
        <dbReference type="Proteomes" id="UP001470230"/>
    </source>
</evidence>
<name>A0ABR2KSG4_9EUKA</name>
<dbReference type="Gene3D" id="1.10.1300.10">
    <property type="entry name" value="3'5'-cyclic nucleotide phosphodiesterase, catalytic domain"/>
    <property type="match status" value="1"/>
</dbReference>
<dbReference type="InterPro" id="IPR003018">
    <property type="entry name" value="GAF"/>
</dbReference>
<dbReference type="InterPro" id="IPR003607">
    <property type="entry name" value="HD/PDEase_dom"/>
</dbReference>
<feature type="domain" description="PDEase" evidence="4">
    <location>
        <begin position="755"/>
        <end position="1067"/>
    </location>
</feature>
<dbReference type="PROSITE" id="PS51845">
    <property type="entry name" value="PDEASE_I_2"/>
    <property type="match status" value="1"/>
</dbReference>
<comment type="caution">
    <text evidence="5">The sequence shown here is derived from an EMBL/GenBank/DDBJ whole genome shotgun (WGS) entry which is preliminary data.</text>
</comment>
<protein>
    <recommendedName>
        <fullName evidence="4">PDEase domain-containing protein</fullName>
    </recommendedName>
</protein>
<dbReference type="InterPro" id="IPR029016">
    <property type="entry name" value="GAF-like_dom_sf"/>
</dbReference>
<dbReference type="EMBL" id="JAPFFF010000003">
    <property type="protein sequence ID" value="KAK8894055.1"/>
    <property type="molecule type" value="Genomic_DNA"/>
</dbReference>